<dbReference type="AlphaFoldDB" id="C5L7Q4"/>
<dbReference type="Proteomes" id="UP000007800">
    <property type="component" value="Unassembled WGS sequence"/>
</dbReference>
<accession>C5L7Q4</accession>
<keyword evidence="2" id="KW-1185">Reference proteome</keyword>
<organism evidence="2">
    <name type="scientific">Perkinsus marinus (strain ATCC 50983 / TXsc)</name>
    <dbReference type="NCBI Taxonomy" id="423536"/>
    <lineage>
        <taxon>Eukaryota</taxon>
        <taxon>Sar</taxon>
        <taxon>Alveolata</taxon>
        <taxon>Perkinsozoa</taxon>
        <taxon>Perkinsea</taxon>
        <taxon>Perkinsida</taxon>
        <taxon>Perkinsidae</taxon>
        <taxon>Perkinsus</taxon>
    </lineage>
</organism>
<gene>
    <name evidence="1" type="ORF">Pmar_PMAR020683</name>
</gene>
<protein>
    <recommendedName>
        <fullName evidence="3">Acyl carrier protein</fullName>
    </recommendedName>
</protein>
<reference evidence="1 2" key="1">
    <citation type="submission" date="2008-07" db="EMBL/GenBank/DDBJ databases">
        <authorList>
            <person name="El-Sayed N."/>
            <person name="Caler E."/>
            <person name="Inman J."/>
            <person name="Amedeo P."/>
            <person name="Hass B."/>
            <person name="Wortman J."/>
        </authorList>
    </citation>
    <scope>NUCLEOTIDE SEQUENCE [LARGE SCALE GENOMIC DNA]</scope>
    <source>
        <strain evidence="2">ATCC 50983 / TXsc</strain>
    </source>
</reference>
<evidence type="ECO:0008006" key="3">
    <source>
        <dbReference type="Google" id="ProtNLM"/>
    </source>
</evidence>
<dbReference type="InParanoid" id="C5L7Q4"/>
<dbReference type="RefSeq" id="XP_002775700.1">
    <property type="nucleotide sequence ID" value="XM_002775654.1"/>
</dbReference>
<name>C5L7Q4_PERM5</name>
<dbReference type="EMBL" id="GG679899">
    <property type="protein sequence ID" value="EER07516.1"/>
    <property type="molecule type" value="Genomic_DNA"/>
</dbReference>
<proteinExistence type="predicted"/>
<dbReference type="Gene3D" id="1.10.1200.10">
    <property type="entry name" value="ACP-like"/>
    <property type="match status" value="1"/>
</dbReference>
<dbReference type="SUPFAM" id="SSF47336">
    <property type="entry name" value="ACP-like"/>
    <property type="match status" value="1"/>
</dbReference>
<dbReference type="GeneID" id="9041489"/>
<dbReference type="InterPro" id="IPR036736">
    <property type="entry name" value="ACP-like_sf"/>
</dbReference>
<sequence length="166" mass="18262">MVSVGGQSILARAAASSSIFGGLSRRSAYIGLVSGRALFSSERPDPMELAGRTAAAIKEYLQMRREEVAVEQQTEKGGEAAKSVAEEALRKLDENINTFNTKTPEELLMISFESLGFDGLEEVECLLQIEETFDVKLPDEAFNTLKNGQQAMEAVIQQLKEKEKEE</sequence>
<evidence type="ECO:0000313" key="1">
    <source>
        <dbReference type="EMBL" id="EER07516.1"/>
    </source>
</evidence>
<evidence type="ECO:0000313" key="2">
    <source>
        <dbReference type="Proteomes" id="UP000007800"/>
    </source>
</evidence>